<dbReference type="GO" id="GO:0016036">
    <property type="term" value="P:cellular response to phosphate starvation"/>
    <property type="evidence" value="ECO:0007669"/>
    <property type="project" value="TreeGrafter"/>
</dbReference>
<sequence length="352" mass="41007">MEKTFYYVRQLNGNYVFDNFPLELKNLALDYKECKEPILVNLDGKKIKARIGLKKSSDFQVYVLTTETKFINRLKFFRELVNSSSSYIKPILKLQEDLIEKHEKTIEEFIHNATSINSYSIQDLFTLIPQKSLTGNINKQKDVIREVIKTKPNVTVDTLLKQIKYSLATKVEFSVFERTLKSSSVLLKEGHSIRPVVLSILQIFISDFDKKNIQVHLGGTEKILEIDYDSLFVSLYYVFENAVKYCCPKTEFKIRFSEEKDSFDIIIKMVSLEIKDSEKKLITERGYRSEVAKKINTKGLGIGMYRIVKTLNFNNAKLDITPRAFEFSKRHNSVDYEGNEFRIIFDGQNAWE</sequence>
<dbReference type="EMBL" id="RAQJ01000008">
    <property type="protein sequence ID" value="RKE90301.1"/>
    <property type="molecule type" value="Genomic_DNA"/>
</dbReference>
<evidence type="ECO:0000256" key="2">
    <source>
        <dbReference type="ARBA" id="ARBA00012438"/>
    </source>
</evidence>
<keyword evidence="8" id="KW-1185">Reference proteome</keyword>
<dbReference type="RefSeq" id="WP_120202886.1">
    <property type="nucleotide sequence ID" value="NZ_RAQJ01000008.1"/>
</dbReference>
<keyword evidence="3" id="KW-0597">Phosphoprotein</keyword>
<comment type="catalytic activity">
    <reaction evidence="1">
        <text>ATP + protein L-histidine = ADP + protein N-phospho-L-histidine.</text>
        <dbReference type="EC" id="2.7.13.3"/>
    </reaction>
</comment>
<evidence type="ECO:0000313" key="8">
    <source>
        <dbReference type="Proteomes" id="UP000284892"/>
    </source>
</evidence>
<comment type="caution">
    <text evidence="7">The sequence shown here is derived from an EMBL/GenBank/DDBJ whole genome shotgun (WGS) entry which is preliminary data.</text>
</comment>
<keyword evidence="4" id="KW-0808">Transferase</keyword>
<name>A0A420DEJ4_9FLAO</name>
<organism evidence="7 8">
    <name type="scientific">Ichthyenterobacterium magnum</name>
    <dbReference type="NCBI Taxonomy" id="1230530"/>
    <lineage>
        <taxon>Bacteria</taxon>
        <taxon>Pseudomonadati</taxon>
        <taxon>Bacteroidota</taxon>
        <taxon>Flavobacteriia</taxon>
        <taxon>Flavobacteriales</taxon>
        <taxon>Flavobacteriaceae</taxon>
        <taxon>Ichthyenterobacterium</taxon>
    </lineage>
</organism>
<proteinExistence type="predicted"/>
<dbReference type="SUPFAM" id="SSF55874">
    <property type="entry name" value="ATPase domain of HSP90 chaperone/DNA topoisomerase II/histidine kinase"/>
    <property type="match status" value="1"/>
</dbReference>
<dbReference type="GO" id="GO:0004721">
    <property type="term" value="F:phosphoprotein phosphatase activity"/>
    <property type="evidence" value="ECO:0007669"/>
    <property type="project" value="TreeGrafter"/>
</dbReference>
<evidence type="ECO:0000256" key="6">
    <source>
        <dbReference type="ARBA" id="ARBA00023012"/>
    </source>
</evidence>
<reference evidence="7 8" key="1">
    <citation type="submission" date="2018-09" db="EMBL/GenBank/DDBJ databases">
        <title>Genomic Encyclopedia of Archaeal and Bacterial Type Strains, Phase II (KMG-II): from individual species to whole genera.</title>
        <authorList>
            <person name="Goeker M."/>
        </authorList>
    </citation>
    <scope>NUCLEOTIDE SEQUENCE [LARGE SCALE GENOMIC DNA]</scope>
    <source>
        <strain evidence="7 8">DSM 26283</strain>
    </source>
</reference>
<dbReference type="GO" id="GO:0000155">
    <property type="term" value="F:phosphorelay sensor kinase activity"/>
    <property type="evidence" value="ECO:0007669"/>
    <property type="project" value="TreeGrafter"/>
</dbReference>
<accession>A0A420DEJ4</accession>
<keyword evidence="6" id="KW-0902">Two-component regulatory system</keyword>
<dbReference type="EC" id="2.7.13.3" evidence="2"/>
<evidence type="ECO:0000256" key="3">
    <source>
        <dbReference type="ARBA" id="ARBA00022553"/>
    </source>
</evidence>
<dbReference type="Proteomes" id="UP000284892">
    <property type="component" value="Unassembled WGS sequence"/>
</dbReference>
<gene>
    <name evidence="7" type="ORF">BXY80_2768</name>
</gene>
<dbReference type="InterPro" id="IPR050351">
    <property type="entry name" value="BphY/WalK/GraS-like"/>
</dbReference>
<dbReference type="AlphaFoldDB" id="A0A420DEJ4"/>
<dbReference type="OrthoDB" id="1931120at2"/>
<evidence type="ECO:0000313" key="7">
    <source>
        <dbReference type="EMBL" id="RKE90301.1"/>
    </source>
</evidence>
<dbReference type="PANTHER" id="PTHR45453">
    <property type="entry name" value="PHOSPHATE REGULON SENSOR PROTEIN PHOR"/>
    <property type="match status" value="1"/>
</dbReference>
<evidence type="ECO:0000256" key="1">
    <source>
        <dbReference type="ARBA" id="ARBA00000085"/>
    </source>
</evidence>
<keyword evidence="5" id="KW-0418">Kinase</keyword>
<dbReference type="GO" id="GO:0005886">
    <property type="term" value="C:plasma membrane"/>
    <property type="evidence" value="ECO:0007669"/>
    <property type="project" value="TreeGrafter"/>
</dbReference>
<protein>
    <recommendedName>
        <fullName evidence="2">histidine kinase</fullName>
        <ecNumber evidence="2">2.7.13.3</ecNumber>
    </recommendedName>
</protein>
<dbReference type="InterPro" id="IPR036890">
    <property type="entry name" value="HATPase_C_sf"/>
</dbReference>
<dbReference type="Gene3D" id="3.30.565.10">
    <property type="entry name" value="Histidine kinase-like ATPase, C-terminal domain"/>
    <property type="match status" value="1"/>
</dbReference>
<evidence type="ECO:0000256" key="5">
    <source>
        <dbReference type="ARBA" id="ARBA00022777"/>
    </source>
</evidence>
<dbReference type="PANTHER" id="PTHR45453:SF1">
    <property type="entry name" value="PHOSPHATE REGULON SENSOR PROTEIN PHOR"/>
    <property type="match status" value="1"/>
</dbReference>
<evidence type="ECO:0000256" key="4">
    <source>
        <dbReference type="ARBA" id="ARBA00022679"/>
    </source>
</evidence>